<evidence type="ECO:0000313" key="3">
    <source>
        <dbReference type="Proteomes" id="UP000013063"/>
    </source>
</evidence>
<feature type="transmembrane region" description="Helical" evidence="1">
    <location>
        <begin position="16"/>
        <end position="36"/>
    </location>
</feature>
<reference evidence="2 3" key="1">
    <citation type="journal article" date="2013" name="Genome Announc.">
        <title>Draft Genome Sequence for Caulobacter sp. Strain OR37, a Bacterium Tolerant to Heavy Metals.</title>
        <authorList>
            <person name="Utturkar S.M."/>
            <person name="Bollmann A."/>
            <person name="Brzoska R.M."/>
            <person name="Klingeman D.M."/>
            <person name="Epstein S.E."/>
            <person name="Palumbo A.V."/>
            <person name="Brown S.D."/>
        </authorList>
    </citation>
    <scope>NUCLEOTIDE SEQUENCE [LARGE SCALE GENOMIC DNA]</scope>
    <source>
        <strain evidence="2 3">OR37</strain>
    </source>
</reference>
<evidence type="ECO:0000313" key="2">
    <source>
        <dbReference type="EMBL" id="ENZ81586.1"/>
    </source>
</evidence>
<keyword evidence="1" id="KW-0472">Membrane</keyword>
<dbReference type="EMBL" id="APMP01000015">
    <property type="protein sequence ID" value="ENZ81586.1"/>
    <property type="molecule type" value="Genomic_DNA"/>
</dbReference>
<accession>R0CYP8</accession>
<sequence length="70" mass="8002">MDEDEPEDGRPVWREWQGWIGCALAAVMPTAILTSLVQRIEGRTEPWFVPGLFIGVFTLMVLAARPWTMR</sequence>
<protein>
    <submittedName>
        <fullName evidence="2">Uncharacterized protein</fullName>
    </submittedName>
</protein>
<keyword evidence="1" id="KW-0812">Transmembrane</keyword>
<gene>
    <name evidence="2" type="ORF">OR37_02524</name>
</gene>
<dbReference type="Proteomes" id="UP000013063">
    <property type="component" value="Unassembled WGS sequence"/>
</dbReference>
<dbReference type="OrthoDB" id="7190061at2"/>
<proteinExistence type="predicted"/>
<feature type="transmembrane region" description="Helical" evidence="1">
    <location>
        <begin position="48"/>
        <end position="67"/>
    </location>
</feature>
<keyword evidence="1" id="KW-1133">Transmembrane helix</keyword>
<dbReference type="STRING" id="1292034.OR37_02524"/>
<evidence type="ECO:0000256" key="1">
    <source>
        <dbReference type="SAM" id="Phobius"/>
    </source>
</evidence>
<dbReference type="PATRIC" id="fig|1292034.3.peg.2507"/>
<dbReference type="RefSeq" id="WP_004620290.1">
    <property type="nucleotide sequence ID" value="NZ_APMP01000015.1"/>
</dbReference>
<keyword evidence="3" id="KW-1185">Reference proteome</keyword>
<dbReference type="AlphaFoldDB" id="R0CYP8"/>
<organism evidence="2 3">
    <name type="scientific">Caulobacter vibrioides OR37</name>
    <dbReference type="NCBI Taxonomy" id="1292034"/>
    <lineage>
        <taxon>Bacteria</taxon>
        <taxon>Pseudomonadati</taxon>
        <taxon>Pseudomonadota</taxon>
        <taxon>Alphaproteobacteria</taxon>
        <taxon>Caulobacterales</taxon>
        <taxon>Caulobacteraceae</taxon>
        <taxon>Caulobacter</taxon>
    </lineage>
</organism>
<comment type="caution">
    <text evidence="2">The sequence shown here is derived from an EMBL/GenBank/DDBJ whole genome shotgun (WGS) entry which is preliminary data.</text>
</comment>
<name>R0CYP8_CAUVI</name>